<dbReference type="AlphaFoldDB" id="A0A3D1JJI7"/>
<dbReference type="SUPFAM" id="SSF74650">
    <property type="entry name" value="Galactose mutarotase-like"/>
    <property type="match status" value="1"/>
</dbReference>
<accession>A0A3D1JJI7</accession>
<keyword evidence="2" id="KW-0378">Hydrolase</keyword>
<organism evidence="6 7">
    <name type="scientific">Anaerolinea thermolimosa</name>
    <dbReference type="NCBI Taxonomy" id="229919"/>
    <lineage>
        <taxon>Bacteria</taxon>
        <taxon>Bacillati</taxon>
        <taxon>Chloroflexota</taxon>
        <taxon>Anaerolineae</taxon>
        <taxon>Anaerolineales</taxon>
        <taxon>Anaerolineaceae</taxon>
        <taxon>Anaerolinea</taxon>
    </lineage>
</organism>
<proteinExistence type="inferred from homology"/>
<evidence type="ECO:0000313" key="7">
    <source>
        <dbReference type="Proteomes" id="UP000264141"/>
    </source>
</evidence>
<evidence type="ECO:0000259" key="4">
    <source>
        <dbReference type="Pfam" id="PF13802"/>
    </source>
</evidence>
<dbReference type="Gene3D" id="2.60.40.1760">
    <property type="entry name" value="glycosyl hydrolase (family 31)"/>
    <property type="match status" value="1"/>
</dbReference>
<dbReference type="Pfam" id="PF13802">
    <property type="entry name" value="Gal_mutarotas_2"/>
    <property type="match status" value="1"/>
</dbReference>
<dbReference type="EMBL" id="DPBP01000041">
    <property type="protein sequence ID" value="HCE18395.1"/>
    <property type="molecule type" value="Genomic_DNA"/>
</dbReference>
<feature type="domain" description="Glycoside hydrolase family 31 TIM barrel" evidence="3">
    <location>
        <begin position="319"/>
        <end position="634"/>
    </location>
</feature>
<dbReference type="SUPFAM" id="SSF51445">
    <property type="entry name" value="(Trans)glycosidases"/>
    <property type="match status" value="1"/>
</dbReference>
<dbReference type="Gene3D" id="2.60.40.1180">
    <property type="entry name" value="Golgi alpha-mannosidase II"/>
    <property type="match status" value="1"/>
</dbReference>
<gene>
    <name evidence="6" type="ORF">DEQ80_11090</name>
</gene>
<comment type="similarity">
    <text evidence="1 2">Belongs to the glycosyl hydrolase 31 family.</text>
</comment>
<dbReference type="PANTHER" id="PTHR43863">
    <property type="entry name" value="HYDROLASE, PUTATIVE (AFU_ORTHOLOGUE AFUA_1G03140)-RELATED"/>
    <property type="match status" value="1"/>
</dbReference>
<dbReference type="CDD" id="cd14752">
    <property type="entry name" value="GH31_N"/>
    <property type="match status" value="1"/>
</dbReference>
<dbReference type="Pfam" id="PF21365">
    <property type="entry name" value="Glyco_hydro_31_3rd"/>
    <property type="match status" value="1"/>
</dbReference>
<dbReference type="InterPro" id="IPR011013">
    <property type="entry name" value="Gal_mutarotase_sf_dom"/>
</dbReference>
<dbReference type="PANTHER" id="PTHR43863:SF2">
    <property type="entry name" value="MALTASE-GLUCOAMYLASE"/>
    <property type="match status" value="1"/>
</dbReference>
<protein>
    <submittedName>
        <fullName evidence="6">Alpha-xylosidase</fullName>
    </submittedName>
</protein>
<evidence type="ECO:0000259" key="3">
    <source>
        <dbReference type="Pfam" id="PF01055"/>
    </source>
</evidence>
<dbReference type="InterPro" id="IPR025887">
    <property type="entry name" value="Glyco_hydro_31_N_dom"/>
</dbReference>
<keyword evidence="2" id="KW-0326">Glycosidase</keyword>
<dbReference type="InterPro" id="IPR051816">
    <property type="entry name" value="Glycosyl_Hydrolase_31"/>
</dbReference>
<dbReference type="CDD" id="cd06593">
    <property type="entry name" value="GH31_xylosidase_YicI"/>
    <property type="match status" value="1"/>
</dbReference>
<dbReference type="InterPro" id="IPR017853">
    <property type="entry name" value="GH"/>
</dbReference>
<dbReference type="GO" id="GO:0005975">
    <property type="term" value="P:carbohydrate metabolic process"/>
    <property type="evidence" value="ECO:0007669"/>
    <property type="project" value="InterPro"/>
</dbReference>
<evidence type="ECO:0000256" key="2">
    <source>
        <dbReference type="RuleBase" id="RU361185"/>
    </source>
</evidence>
<dbReference type="SUPFAM" id="SSF51011">
    <property type="entry name" value="Glycosyl hydrolase domain"/>
    <property type="match status" value="1"/>
</dbReference>
<feature type="domain" description="Glycoside hydrolase family 31 N-terminal" evidence="4">
    <location>
        <begin position="103"/>
        <end position="276"/>
    </location>
</feature>
<dbReference type="Proteomes" id="UP000264141">
    <property type="component" value="Unassembled WGS sequence"/>
</dbReference>
<dbReference type="InterPro" id="IPR048395">
    <property type="entry name" value="Glyco_hydro_31_C"/>
</dbReference>
<evidence type="ECO:0000313" key="6">
    <source>
        <dbReference type="EMBL" id="HCE18395.1"/>
    </source>
</evidence>
<feature type="domain" description="Glycosyl hydrolase family 31 C-terminal" evidence="5">
    <location>
        <begin position="644"/>
        <end position="731"/>
    </location>
</feature>
<dbReference type="STRING" id="229919.GCA_001050195_00069"/>
<dbReference type="Pfam" id="PF01055">
    <property type="entry name" value="Glyco_hydro_31_2nd"/>
    <property type="match status" value="1"/>
</dbReference>
<dbReference type="Gene3D" id="3.20.20.80">
    <property type="entry name" value="Glycosidases"/>
    <property type="match status" value="1"/>
</dbReference>
<evidence type="ECO:0000256" key="1">
    <source>
        <dbReference type="ARBA" id="ARBA00007806"/>
    </source>
</evidence>
<evidence type="ECO:0000259" key="5">
    <source>
        <dbReference type="Pfam" id="PF21365"/>
    </source>
</evidence>
<name>A0A3D1JJI7_9CHLR</name>
<reference evidence="6 7" key="1">
    <citation type="journal article" date="2018" name="Nat. Biotechnol.">
        <title>A standardized bacterial taxonomy based on genome phylogeny substantially revises the tree of life.</title>
        <authorList>
            <person name="Parks D.H."/>
            <person name="Chuvochina M."/>
            <person name="Waite D.W."/>
            <person name="Rinke C."/>
            <person name="Skarshewski A."/>
            <person name="Chaumeil P.A."/>
            <person name="Hugenholtz P."/>
        </authorList>
    </citation>
    <scope>NUCLEOTIDE SEQUENCE [LARGE SCALE GENOMIC DNA]</scope>
    <source>
        <strain evidence="6">UBA8781</strain>
    </source>
</reference>
<dbReference type="GO" id="GO:0030246">
    <property type="term" value="F:carbohydrate binding"/>
    <property type="evidence" value="ECO:0007669"/>
    <property type="project" value="InterPro"/>
</dbReference>
<comment type="caution">
    <text evidence="6">The sequence shown here is derived from an EMBL/GenBank/DDBJ whole genome shotgun (WGS) entry which is preliminary data.</text>
</comment>
<dbReference type="GO" id="GO:0004553">
    <property type="term" value="F:hydrolase activity, hydrolyzing O-glycosyl compounds"/>
    <property type="evidence" value="ECO:0007669"/>
    <property type="project" value="InterPro"/>
</dbReference>
<sequence>MRCIITSPEGFNRIGGGPSRPFCVSMGLMGGFLRRVFMDLPTYQDDDYPRKFLQGKTIFPEDGRIFHRVGYTYDHAVRAATATVEGGRFFTGLTLASGAQAGFSVEGITPQVLRLRFWQGQPAFADASPMLVPREAPPPPLQVREDEKAWEIGLGDYRLWVAKAPFSLLLLSPTGERIFESETETLVGLLTAPPFGFRRREGENWAFLSWRMRNQDRFYGLGEKFTRFEKTATRATIWEADTCGSNTTDLSYKAVPVLFSTAGWGLMLHSAYRSFWEVGSFSYATGALMVEEPQLDLYLMLAPTLKELTRLYTDLTGKPALLPRWALGVWMSRAAYPNRKVMTAVAERLRAESIPCDVFSVDPTWMKKGYYNEIGVEVCDFSWNTAGWGEPEDFFSDFAARGFNICLWINPYLPHDSPRFAEARDRGFLVKDSHGGISGLELGLQAGIVDFTNPEAKAWWQEWLKDLLRRGASAFKVDFGDRIPEDAVFFNGKSGREMHNLYVHLYAETVFEAVRAVKGQGVIWRRPGYIGSQRYPGSWAGDTQVTWEGMRGALRGGLSAAFTGEAFWSHDTGGFVGARPSEELYIRWAQFGLLSPLARFHGTTPREPWEFGPTALKVVRDYARLRYSLMPYLLAQAWEAASDGMPILRPMVFEFQEEPGVDSIDDQYLLGSDLLVAPVFQEGARERVVYFPRGVWRQFEDPGACFEGPGYHRVPAPLEQVPLFVRQGALIPRYAEVPQHLKGTPPSRWEVDLYPGDETRTLVIPEDGGEVRLRSVTGAGRIHFQVSPAPLSILLRLPGRKLAARSGWEETPEGMPALRLDASAGVDLWIEIND</sequence>
<dbReference type="InterPro" id="IPR013780">
    <property type="entry name" value="Glyco_hydro_b"/>
</dbReference>
<dbReference type="InterPro" id="IPR000322">
    <property type="entry name" value="Glyco_hydro_31_TIM"/>
</dbReference>